<evidence type="ECO:0000256" key="2">
    <source>
        <dbReference type="ARBA" id="ARBA00022630"/>
    </source>
</evidence>
<evidence type="ECO:0000256" key="1">
    <source>
        <dbReference type="ARBA" id="ARBA00001974"/>
    </source>
</evidence>
<dbReference type="AlphaFoldDB" id="A0A0U0ZK25"/>
<comment type="cofactor">
    <cofactor evidence="1">
        <name>FAD</name>
        <dbReference type="ChEBI" id="CHEBI:57692"/>
    </cofactor>
</comment>
<dbReference type="GO" id="GO:0051537">
    <property type="term" value="F:2 iron, 2 sulfur cluster binding"/>
    <property type="evidence" value="ECO:0007669"/>
    <property type="project" value="UniProtKB-KW"/>
</dbReference>
<reference evidence="10 11" key="1">
    <citation type="submission" date="2015-03" db="EMBL/GenBank/DDBJ databases">
        <authorList>
            <person name="Murphy D."/>
        </authorList>
    </citation>
    <scope>NUCLEOTIDE SEQUENCE [LARGE SCALE GENOMIC DNA]</scope>
    <source>
        <strain evidence="10 11">PAP088</strain>
    </source>
</reference>
<evidence type="ECO:0000313" key="11">
    <source>
        <dbReference type="Proteomes" id="UP000045782"/>
    </source>
</evidence>
<dbReference type="PRINTS" id="PR00409">
    <property type="entry name" value="PHDIOXRDTASE"/>
</dbReference>
<dbReference type="SUPFAM" id="SSF52343">
    <property type="entry name" value="Ferredoxin reductase-like, C-terminal NADP-linked domain"/>
    <property type="match status" value="1"/>
</dbReference>
<protein>
    <submittedName>
        <fullName evidence="10">Probable oxidoreductase</fullName>
        <ecNumber evidence="10">1.-.-.-</ecNumber>
    </submittedName>
</protein>
<dbReference type="GO" id="GO:0016491">
    <property type="term" value="F:oxidoreductase activity"/>
    <property type="evidence" value="ECO:0007669"/>
    <property type="project" value="UniProtKB-KW"/>
</dbReference>
<dbReference type="CDD" id="cd00207">
    <property type="entry name" value="fer2"/>
    <property type="match status" value="1"/>
</dbReference>
<evidence type="ECO:0000256" key="4">
    <source>
        <dbReference type="ARBA" id="ARBA00022723"/>
    </source>
</evidence>
<dbReference type="InterPro" id="IPR050415">
    <property type="entry name" value="MRET"/>
</dbReference>
<keyword evidence="2" id="KW-0285">Flavoprotein</keyword>
<keyword evidence="5 10" id="KW-0560">Oxidoreductase</keyword>
<keyword evidence="6" id="KW-0408">Iron</keyword>
<proteinExistence type="predicted"/>
<dbReference type="InterPro" id="IPR006058">
    <property type="entry name" value="2Fe2S_fd_BS"/>
</dbReference>
<evidence type="ECO:0000256" key="7">
    <source>
        <dbReference type="ARBA" id="ARBA00023014"/>
    </source>
</evidence>
<dbReference type="Proteomes" id="UP000045782">
    <property type="component" value="Unassembled WGS sequence"/>
</dbReference>
<organism evidence="10 11">
    <name type="scientific">Mycobacteroides abscessus</name>
    <dbReference type="NCBI Taxonomy" id="36809"/>
    <lineage>
        <taxon>Bacteria</taxon>
        <taxon>Bacillati</taxon>
        <taxon>Actinomycetota</taxon>
        <taxon>Actinomycetes</taxon>
        <taxon>Mycobacteriales</taxon>
        <taxon>Mycobacteriaceae</taxon>
        <taxon>Mycobacteroides</taxon>
    </lineage>
</organism>
<evidence type="ECO:0000259" key="9">
    <source>
        <dbReference type="PROSITE" id="PS51384"/>
    </source>
</evidence>
<gene>
    <name evidence="10" type="primary">ophA1_1</name>
    <name evidence="10" type="ORF">ERS075579_01159</name>
</gene>
<dbReference type="Gene3D" id="3.10.20.30">
    <property type="match status" value="1"/>
</dbReference>
<feature type="domain" description="2Fe-2S ferredoxin-type" evidence="8">
    <location>
        <begin position="291"/>
        <end position="375"/>
    </location>
</feature>
<dbReference type="PROSITE" id="PS00197">
    <property type="entry name" value="2FE2S_FER_1"/>
    <property type="match status" value="1"/>
</dbReference>
<dbReference type="EMBL" id="CSWP01000002">
    <property type="protein sequence ID" value="CPV40434.1"/>
    <property type="molecule type" value="Genomic_DNA"/>
</dbReference>
<dbReference type="InterPro" id="IPR017927">
    <property type="entry name" value="FAD-bd_FR_type"/>
</dbReference>
<keyword evidence="3" id="KW-0001">2Fe-2S</keyword>
<dbReference type="Gene3D" id="3.40.50.80">
    <property type="entry name" value="Nucleotide-binding domain of ferredoxin-NADP reductase (FNR) module"/>
    <property type="match status" value="1"/>
</dbReference>
<dbReference type="InterPro" id="IPR001041">
    <property type="entry name" value="2Fe-2S_ferredoxin-type"/>
</dbReference>
<dbReference type="EC" id="1.-.-.-" evidence="10"/>
<dbReference type="InterPro" id="IPR017938">
    <property type="entry name" value="Riboflavin_synthase-like_b-brl"/>
</dbReference>
<name>A0A0U0ZK25_9MYCO</name>
<dbReference type="PANTHER" id="PTHR47354:SF1">
    <property type="entry name" value="CARNITINE MONOOXYGENASE REDUCTASE SUBUNIT"/>
    <property type="match status" value="1"/>
</dbReference>
<dbReference type="PROSITE" id="PS51085">
    <property type="entry name" value="2FE2S_FER_2"/>
    <property type="match status" value="1"/>
</dbReference>
<dbReference type="InterPro" id="IPR039261">
    <property type="entry name" value="FNR_nucleotide-bd"/>
</dbReference>
<dbReference type="InterPro" id="IPR012675">
    <property type="entry name" value="Beta-grasp_dom_sf"/>
</dbReference>
<dbReference type="PANTHER" id="PTHR47354">
    <property type="entry name" value="NADH OXIDOREDUCTASE HCR"/>
    <property type="match status" value="1"/>
</dbReference>
<evidence type="ECO:0000256" key="6">
    <source>
        <dbReference type="ARBA" id="ARBA00023004"/>
    </source>
</evidence>
<sequence>MTHALPMATQTGRHPLAWGMRVLDVVGPTAVAAFGKTLPAVLRLSPLLGPVRPPKWVDRSLHLVVRERSVVAADQDVVALSLGAHDGGELPRWRPGAHLDVTLPSGTVRQYSLCGDPRDRFNYRIAVRRIPNGNGGSIELHDGVSVGDVLRIKGPRNAFPLATTGHLNTGARRFHFVAGGIGITPILPMLAVATELGLPWTMTYTGRSRESIPFRDELARYGDRITIRTDDEDGLPTPADLLPPLHPDLAVYCCGPTPMLNVVRDAVAECDGAELHFERFSAPPIENGVPFQVQLGTGGPVLEVGADQSALAAVLTSRPGTPHSCRQGFCGTCKVKVLAGRPDHRDSLLTETQRAEGQMLLCVSRADGERLVLDI</sequence>
<evidence type="ECO:0000256" key="5">
    <source>
        <dbReference type="ARBA" id="ARBA00023002"/>
    </source>
</evidence>
<keyword evidence="7" id="KW-0411">Iron-sulfur</keyword>
<dbReference type="GO" id="GO:0046872">
    <property type="term" value="F:metal ion binding"/>
    <property type="evidence" value="ECO:0007669"/>
    <property type="project" value="UniProtKB-KW"/>
</dbReference>
<evidence type="ECO:0000313" key="10">
    <source>
        <dbReference type="EMBL" id="CPV40434.1"/>
    </source>
</evidence>
<dbReference type="Gene3D" id="2.40.30.10">
    <property type="entry name" value="Translation factors"/>
    <property type="match status" value="1"/>
</dbReference>
<dbReference type="SUPFAM" id="SSF54292">
    <property type="entry name" value="2Fe-2S ferredoxin-like"/>
    <property type="match status" value="1"/>
</dbReference>
<evidence type="ECO:0000256" key="3">
    <source>
        <dbReference type="ARBA" id="ARBA00022714"/>
    </source>
</evidence>
<dbReference type="Pfam" id="PF00111">
    <property type="entry name" value="Fer2"/>
    <property type="match status" value="1"/>
</dbReference>
<dbReference type="PROSITE" id="PS51384">
    <property type="entry name" value="FAD_FR"/>
    <property type="match status" value="1"/>
</dbReference>
<keyword evidence="4" id="KW-0479">Metal-binding</keyword>
<dbReference type="SUPFAM" id="SSF63380">
    <property type="entry name" value="Riboflavin synthase domain-like"/>
    <property type="match status" value="1"/>
</dbReference>
<feature type="domain" description="FAD-binding FR-type" evidence="9">
    <location>
        <begin position="58"/>
        <end position="162"/>
    </location>
</feature>
<dbReference type="Pfam" id="PF00970">
    <property type="entry name" value="FAD_binding_6"/>
    <property type="match status" value="1"/>
</dbReference>
<evidence type="ECO:0000259" key="8">
    <source>
        <dbReference type="PROSITE" id="PS51085"/>
    </source>
</evidence>
<dbReference type="InterPro" id="IPR008333">
    <property type="entry name" value="Cbr1-like_FAD-bd_dom"/>
</dbReference>
<dbReference type="CDD" id="cd06185">
    <property type="entry name" value="PDR_like"/>
    <property type="match status" value="1"/>
</dbReference>
<accession>A0A0U0ZK25</accession>
<dbReference type="InterPro" id="IPR036010">
    <property type="entry name" value="2Fe-2S_ferredoxin-like_sf"/>
</dbReference>